<feature type="transmembrane region" description="Helical" evidence="9">
    <location>
        <begin position="12"/>
        <end position="32"/>
    </location>
</feature>
<keyword evidence="9" id="KW-1133">Transmembrane helix</keyword>
<proteinExistence type="predicted"/>
<protein>
    <recommendedName>
        <fullName evidence="2">histidine kinase</fullName>
        <ecNumber evidence="2">2.7.13.3</ecNumber>
    </recommendedName>
</protein>
<dbReference type="EC" id="2.7.13.3" evidence="2"/>
<dbReference type="GO" id="GO:0046983">
    <property type="term" value="F:protein dimerization activity"/>
    <property type="evidence" value="ECO:0007669"/>
    <property type="project" value="InterPro"/>
</dbReference>
<dbReference type="SUPFAM" id="SSF55874">
    <property type="entry name" value="ATPase domain of HSP90 chaperone/DNA topoisomerase II/histidine kinase"/>
    <property type="match status" value="1"/>
</dbReference>
<keyword evidence="7" id="KW-0067">ATP-binding</keyword>
<dbReference type="Gene3D" id="1.20.5.1930">
    <property type="match status" value="1"/>
</dbReference>
<evidence type="ECO:0000313" key="11">
    <source>
        <dbReference type="EMBL" id="MBB5837539.1"/>
    </source>
</evidence>
<organism evidence="11 12">
    <name type="scientific">Kribbella italica</name>
    <dbReference type="NCBI Taxonomy" id="1540520"/>
    <lineage>
        <taxon>Bacteria</taxon>
        <taxon>Bacillati</taxon>
        <taxon>Actinomycetota</taxon>
        <taxon>Actinomycetes</taxon>
        <taxon>Propionibacteriales</taxon>
        <taxon>Kribbellaceae</taxon>
        <taxon>Kribbella</taxon>
    </lineage>
</organism>
<evidence type="ECO:0000256" key="3">
    <source>
        <dbReference type="ARBA" id="ARBA00022553"/>
    </source>
</evidence>
<feature type="domain" description="Signal transduction histidine kinase subgroup 3 dimerisation and phosphoacceptor" evidence="10">
    <location>
        <begin position="82"/>
        <end position="143"/>
    </location>
</feature>
<evidence type="ECO:0000259" key="10">
    <source>
        <dbReference type="Pfam" id="PF07730"/>
    </source>
</evidence>
<evidence type="ECO:0000313" key="12">
    <source>
        <dbReference type="Proteomes" id="UP000549971"/>
    </source>
</evidence>
<name>A0A7W9MV81_9ACTN</name>
<dbReference type="RefSeq" id="WP_184797626.1">
    <property type="nucleotide sequence ID" value="NZ_JACHMY010000001.1"/>
</dbReference>
<dbReference type="InterPro" id="IPR036890">
    <property type="entry name" value="HATPase_C_sf"/>
</dbReference>
<evidence type="ECO:0000256" key="5">
    <source>
        <dbReference type="ARBA" id="ARBA00022741"/>
    </source>
</evidence>
<dbReference type="EMBL" id="JACHMY010000001">
    <property type="protein sequence ID" value="MBB5837539.1"/>
    <property type="molecule type" value="Genomic_DNA"/>
</dbReference>
<keyword evidence="6 11" id="KW-0418">Kinase</keyword>
<comment type="caution">
    <text evidence="11">The sequence shown here is derived from an EMBL/GenBank/DDBJ whole genome shotgun (WGS) entry which is preliminary data.</text>
</comment>
<keyword evidence="3" id="KW-0597">Phosphoprotein</keyword>
<gene>
    <name evidence="11" type="ORF">HDA39_004273</name>
</gene>
<dbReference type="GO" id="GO:0016020">
    <property type="term" value="C:membrane"/>
    <property type="evidence" value="ECO:0007669"/>
    <property type="project" value="InterPro"/>
</dbReference>
<accession>A0A7W9MV81</accession>
<comment type="catalytic activity">
    <reaction evidence="1">
        <text>ATP + protein L-histidine = ADP + protein N-phospho-L-histidine.</text>
        <dbReference type="EC" id="2.7.13.3"/>
    </reaction>
</comment>
<evidence type="ECO:0000256" key="1">
    <source>
        <dbReference type="ARBA" id="ARBA00000085"/>
    </source>
</evidence>
<dbReference type="GO" id="GO:0000155">
    <property type="term" value="F:phosphorelay sensor kinase activity"/>
    <property type="evidence" value="ECO:0007669"/>
    <property type="project" value="InterPro"/>
</dbReference>
<keyword evidence="8" id="KW-0902">Two-component regulatory system</keyword>
<evidence type="ECO:0000256" key="8">
    <source>
        <dbReference type="ARBA" id="ARBA00023012"/>
    </source>
</evidence>
<evidence type="ECO:0000256" key="4">
    <source>
        <dbReference type="ARBA" id="ARBA00022679"/>
    </source>
</evidence>
<keyword evidence="4" id="KW-0808">Transferase</keyword>
<sequence length="280" mass="29436">MEAGRPTRSSGIGLAAGTVAVLLVSLLFVAGAPDPATLIAPVVITAIAIAVSVWAVIRSRRQRREYEERLTAWAGEQAVQAERLRIARDLHDLVSHGLGLITIRAAVARRAGANPDSALTDIEQVSRGTTTELRRMLNVLRSADGEPAPLRPAETLEDLPAIVDEARTAGLRVTLDLPALDDVSPGAQLTVCAVVREALNNTLRHCGPTRAHLSVRREDGVLLTSYRDEGPVTGWSAHQGGGHGLTGLHERVTALGGTLDAGPDQGGFAVVARLPDGPAT</sequence>
<dbReference type="Gene3D" id="3.30.565.10">
    <property type="entry name" value="Histidine kinase-like ATPase, C-terminal domain"/>
    <property type="match status" value="1"/>
</dbReference>
<dbReference type="InterPro" id="IPR011712">
    <property type="entry name" value="Sig_transdc_His_kin_sub3_dim/P"/>
</dbReference>
<feature type="transmembrane region" description="Helical" evidence="9">
    <location>
        <begin position="38"/>
        <end position="57"/>
    </location>
</feature>
<evidence type="ECO:0000256" key="9">
    <source>
        <dbReference type="SAM" id="Phobius"/>
    </source>
</evidence>
<evidence type="ECO:0000256" key="6">
    <source>
        <dbReference type="ARBA" id="ARBA00022777"/>
    </source>
</evidence>
<dbReference type="Proteomes" id="UP000549971">
    <property type="component" value="Unassembled WGS sequence"/>
</dbReference>
<dbReference type="GO" id="GO:0005524">
    <property type="term" value="F:ATP binding"/>
    <property type="evidence" value="ECO:0007669"/>
    <property type="project" value="UniProtKB-KW"/>
</dbReference>
<dbReference type="PANTHER" id="PTHR24421:SF10">
    <property type="entry name" value="NITRATE_NITRITE SENSOR PROTEIN NARQ"/>
    <property type="match status" value="1"/>
</dbReference>
<dbReference type="Pfam" id="PF07730">
    <property type="entry name" value="HisKA_3"/>
    <property type="match status" value="1"/>
</dbReference>
<dbReference type="AlphaFoldDB" id="A0A7W9MV81"/>
<keyword evidence="9" id="KW-0472">Membrane</keyword>
<evidence type="ECO:0000256" key="2">
    <source>
        <dbReference type="ARBA" id="ARBA00012438"/>
    </source>
</evidence>
<keyword evidence="12" id="KW-1185">Reference proteome</keyword>
<reference evidence="11 12" key="1">
    <citation type="submission" date="2020-08" db="EMBL/GenBank/DDBJ databases">
        <title>Sequencing the genomes of 1000 actinobacteria strains.</title>
        <authorList>
            <person name="Klenk H.-P."/>
        </authorList>
    </citation>
    <scope>NUCLEOTIDE SEQUENCE [LARGE SCALE GENOMIC DNA]</scope>
    <source>
        <strain evidence="11 12">DSM 28967</strain>
    </source>
</reference>
<evidence type="ECO:0000256" key="7">
    <source>
        <dbReference type="ARBA" id="ARBA00022840"/>
    </source>
</evidence>
<keyword evidence="5" id="KW-0547">Nucleotide-binding</keyword>
<dbReference type="PANTHER" id="PTHR24421">
    <property type="entry name" value="NITRATE/NITRITE SENSOR PROTEIN NARX-RELATED"/>
    <property type="match status" value="1"/>
</dbReference>
<dbReference type="InterPro" id="IPR050482">
    <property type="entry name" value="Sensor_HK_TwoCompSys"/>
</dbReference>
<keyword evidence="9" id="KW-0812">Transmembrane</keyword>